<name>A0A365MKP8_GIBIN</name>
<gene>
    <name evidence="1" type="ORF">FPRO05_14359</name>
</gene>
<dbReference type="Proteomes" id="UP000251714">
    <property type="component" value="Unassembled WGS sequence"/>
</dbReference>
<proteinExistence type="predicted"/>
<sequence>MKETDLVEVCKVPADDTESSEEEAREEEHVQEKKDLIYLPFDKKRLPALLYKPRWSCAEAVPFHTWIDHLTITQFALNTERSRELLESVAGIEDTTVKRIPIDWYKTAEFLDNAAKLTEVLQTKEYSDYIKRICMDIEMTIRDLRDQ</sequence>
<dbReference type="AlphaFoldDB" id="A0A365MKP8"/>
<comment type="caution">
    <text evidence="1">The sequence shown here is derived from an EMBL/GenBank/DDBJ whole genome shotgun (WGS) entry which is preliminary data.</text>
</comment>
<protein>
    <submittedName>
        <fullName evidence="1">Uncharacterized protein</fullName>
    </submittedName>
</protein>
<evidence type="ECO:0000313" key="1">
    <source>
        <dbReference type="EMBL" id="RBA09106.1"/>
    </source>
</evidence>
<organism evidence="1 2">
    <name type="scientific">Gibberella intermedia</name>
    <name type="common">Bulb rot disease fungus</name>
    <name type="synonym">Fusarium proliferatum</name>
    <dbReference type="NCBI Taxonomy" id="948311"/>
    <lineage>
        <taxon>Eukaryota</taxon>
        <taxon>Fungi</taxon>
        <taxon>Dikarya</taxon>
        <taxon>Ascomycota</taxon>
        <taxon>Pezizomycotina</taxon>
        <taxon>Sordariomycetes</taxon>
        <taxon>Hypocreomycetidae</taxon>
        <taxon>Hypocreales</taxon>
        <taxon>Nectriaceae</taxon>
        <taxon>Fusarium</taxon>
        <taxon>Fusarium fujikuroi species complex</taxon>
    </lineage>
</organism>
<accession>A0A365MKP8</accession>
<evidence type="ECO:0000313" key="2">
    <source>
        <dbReference type="Proteomes" id="UP000251714"/>
    </source>
</evidence>
<dbReference type="EMBL" id="PKMI01000089">
    <property type="protein sequence ID" value="RBA09106.1"/>
    <property type="molecule type" value="Genomic_DNA"/>
</dbReference>
<reference evidence="1 2" key="1">
    <citation type="submission" date="2017-12" db="EMBL/GenBank/DDBJ databases">
        <title>Genome sequence of the mycotoxigenic crop pathogen Fusarium proliferatum, strain ITEM 2341 from Date Palm.</title>
        <authorList>
            <person name="Almiman B.F."/>
            <person name="Shittu T.A."/>
            <person name="Muthumeenakshi S."/>
            <person name="Baroncelli R."/>
            <person name="Sreenivasaprasada S."/>
        </authorList>
    </citation>
    <scope>NUCLEOTIDE SEQUENCE [LARGE SCALE GENOMIC DNA]</scope>
    <source>
        <strain evidence="1 2">ITEM 2341</strain>
    </source>
</reference>